<dbReference type="GO" id="GO:0005509">
    <property type="term" value="F:calcium ion binding"/>
    <property type="evidence" value="ECO:0007669"/>
    <property type="project" value="InterPro"/>
</dbReference>
<dbReference type="PANTHER" id="PTHR12883:SF0">
    <property type="entry name" value="PAT COMPLEX SUBUNIT CCDC47"/>
    <property type="match status" value="1"/>
</dbReference>
<organism evidence="6 7">
    <name type="scientific">Lasiosphaeria miniovina</name>
    <dbReference type="NCBI Taxonomy" id="1954250"/>
    <lineage>
        <taxon>Eukaryota</taxon>
        <taxon>Fungi</taxon>
        <taxon>Dikarya</taxon>
        <taxon>Ascomycota</taxon>
        <taxon>Pezizomycotina</taxon>
        <taxon>Sordariomycetes</taxon>
        <taxon>Sordariomycetidae</taxon>
        <taxon>Sordariales</taxon>
        <taxon>Lasiosphaeriaceae</taxon>
        <taxon>Lasiosphaeria</taxon>
    </lineage>
</organism>
<reference evidence="6" key="1">
    <citation type="submission" date="2023-06" db="EMBL/GenBank/DDBJ databases">
        <title>Genome-scale phylogeny and comparative genomics of the fungal order Sordariales.</title>
        <authorList>
            <consortium name="Lawrence Berkeley National Laboratory"/>
            <person name="Hensen N."/>
            <person name="Bonometti L."/>
            <person name="Westerberg I."/>
            <person name="Brannstrom I.O."/>
            <person name="Guillou S."/>
            <person name="Cros-Aarteil S."/>
            <person name="Calhoun S."/>
            <person name="Haridas S."/>
            <person name="Kuo A."/>
            <person name="Mondo S."/>
            <person name="Pangilinan J."/>
            <person name="Riley R."/>
            <person name="LaButti K."/>
            <person name="Andreopoulos B."/>
            <person name="Lipzen A."/>
            <person name="Chen C."/>
            <person name="Yanf M."/>
            <person name="Daum C."/>
            <person name="Ng V."/>
            <person name="Clum A."/>
            <person name="Steindorff A."/>
            <person name="Ohm R."/>
            <person name="Martin F."/>
            <person name="Silar P."/>
            <person name="Natvig D."/>
            <person name="Lalanne C."/>
            <person name="Gautier V."/>
            <person name="Ament-velasquez S.L."/>
            <person name="Kruys A."/>
            <person name="Hutchinson M.I."/>
            <person name="Powell A.J."/>
            <person name="Barry K."/>
            <person name="Miller A.N."/>
            <person name="Grigoriev I.V."/>
            <person name="Debuchy R."/>
            <person name="Gladieux P."/>
            <person name="Thoren M.H."/>
            <person name="Johannesson H."/>
        </authorList>
    </citation>
    <scope>NUCLEOTIDE SEQUENCE</scope>
    <source>
        <strain evidence="6">SMH2392-1A</strain>
    </source>
</reference>
<comment type="caution">
    <text evidence="6">The sequence shown here is derived from an EMBL/GenBank/DDBJ whole genome shotgun (WGS) entry which is preliminary data.</text>
</comment>
<dbReference type="AlphaFoldDB" id="A0AA40AV00"/>
<sequence length="449" mass="50273">MANVLNNLWGGGKPAPSPATVQAADSDFGDFAKGADPTPIDVSPVTHTLAGLGPAQTLRPYTKWYNVHERHSLDEFKVEGLILAAITVVLLVHVIGARLNRTKANKWIRAHSPVLVDEFASVGFAGVSPLSADKAGDELLQALTDDNTQLGDAALREKSLFEFATYATGRANVAFLDVKLTLLKRYNPVMTLIEQGLGFFFDTFEQPQDVVEAILYPFDGKEALTVPGIPGAAELRAKENKSSFDNFVWGLVHKESMKKVRDERYDVSLTFTKDNSKLPTWLTVMSESAEITDLMLTPELVKAAEAAGDLFEYLIVSDQPLVKPKTIDETAPRKRLFLKYRLPSNNNYEFLVPLFRAFIRISDLLAKSAHFRPEVVRKVKSIREDAVRQIQKAGEEEKAEERLQEREKAKKAKRDAELNALDAKAQKRYLEKEREKEVRKSMKKQTTRA</sequence>
<evidence type="ECO:0000256" key="5">
    <source>
        <dbReference type="SAM" id="MobiDB-lite"/>
    </source>
</evidence>
<evidence type="ECO:0000256" key="3">
    <source>
        <dbReference type="ARBA" id="ARBA00022989"/>
    </source>
</evidence>
<accession>A0AA40AV00</accession>
<evidence type="ECO:0000256" key="4">
    <source>
        <dbReference type="ARBA" id="ARBA00023136"/>
    </source>
</evidence>
<protein>
    <recommendedName>
        <fullName evidence="8">DUF1682 domain protein</fullName>
    </recommendedName>
</protein>
<feature type="region of interest" description="Disordered" evidence="5">
    <location>
        <begin position="393"/>
        <end position="449"/>
    </location>
</feature>
<keyword evidence="7" id="KW-1185">Reference proteome</keyword>
<evidence type="ECO:0000313" key="7">
    <source>
        <dbReference type="Proteomes" id="UP001172101"/>
    </source>
</evidence>
<evidence type="ECO:0008006" key="8">
    <source>
        <dbReference type="Google" id="ProtNLM"/>
    </source>
</evidence>
<dbReference type="PANTHER" id="PTHR12883">
    <property type="entry name" value="ADIPOCYTE-SPECIFIC PROTEIN 4-RELATED"/>
    <property type="match status" value="1"/>
</dbReference>
<evidence type="ECO:0000313" key="6">
    <source>
        <dbReference type="EMBL" id="KAK0722469.1"/>
    </source>
</evidence>
<dbReference type="GO" id="GO:0016020">
    <property type="term" value="C:membrane"/>
    <property type="evidence" value="ECO:0007669"/>
    <property type="project" value="UniProtKB-SubCell"/>
</dbReference>
<keyword evidence="4" id="KW-0472">Membrane</keyword>
<dbReference type="RefSeq" id="XP_060298393.1">
    <property type="nucleotide sequence ID" value="XM_060443745.1"/>
</dbReference>
<comment type="subcellular location">
    <subcellularLocation>
        <location evidence="1">Membrane</location>
        <topology evidence="1">Single-pass membrane protein</topology>
    </subcellularLocation>
</comment>
<name>A0AA40AV00_9PEZI</name>
<feature type="compositionally biased region" description="Basic and acidic residues" evidence="5">
    <location>
        <begin position="393"/>
        <end position="408"/>
    </location>
</feature>
<feature type="compositionally biased region" description="Basic and acidic residues" evidence="5">
    <location>
        <begin position="424"/>
        <end position="440"/>
    </location>
</feature>
<keyword evidence="2" id="KW-0812">Transmembrane</keyword>
<evidence type="ECO:0000256" key="2">
    <source>
        <dbReference type="ARBA" id="ARBA00022692"/>
    </source>
</evidence>
<evidence type="ECO:0000256" key="1">
    <source>
        <dbReference type="ARBA" id="ARBA00004167"/>
    </source>
</evidence>
<gene>
    <name evidence="6" type="ORF">B0T26DRAFT_739694</name>
</gene>
<dbReference type="EMBL" id="JAUIRO010000003">
    <property type="protein sequence ID" value="KAK0722469.1"/>
    <property type="molecule type" value="Genomic_DNA"/>
</dbReference>
<dbReference type="Proteomes" id="UP001172101">
    <property type="component" value="Unassembled WGS sequence"/>
</dbReference>
<dbReference type="GO" id="GO:0032469">
    <property type="term" value="P:endoplasmic reticulum calcium ion homeostasis"/>
    <property type="evidence" value="ECO:0007669"/>
    <property type="project" value="InterPro"/>
</dbReference>
<dbReference type="GeneID" id="85327015"/>
<keyword evidence="3" id="KW-1133">Transmembrane helix</keyword>
<dbReference type="GO" id="GO:0005783">
    <property type="term" value="C:endoplasmic reticulum"/>
    <property type="evidence" value="ECO:0007669"/>
    <property type="project" value="InterPro"/>
</dbReference>
<dbReference type="InterPro" id="IPR012879">
    <property type="entry name" value="CCDC47"/>
</dbReference>
<proteinExistence type="predicted"/>
<dbReference type="Pfam" id="PF07946">
    <property type="entry name" value="CCDC47"/>
    <property type="match status" value="1"/>
</dbReference>